<dbReference type="GO" id="GO:0032259">
    <property type="term" value="P:methylation"/>
    <property type="evidence" value="ECO:0007669"/>
    <property type="project" value="UniProtKB-KW"/>
</dbReference>
<accession>A0A0F9UHI6</accession>
<comment type="similarity">
    <text evidence="1">Belongs to the methyltransferase superfamily.</text>
</comment>
<evidence type="ECO:0000313" key="5">
    <source>
        <dbReference type="EMBL" id="KKN53063.1"/>
    </source>
</evidence>
<dbReference type="SUPFAM" id="SSF53335">
    <property type="entry name" value="S-adenosyl-L-methionine-dependent methyltransferases"/>
    <property type="match status" value="1"/>
</dbReference>
<keyword evidence="2" id="KW-0489">Methyltransferase</keyword>
<name>A0A0F9UHI6_9ZZZZ</name>
<dbReference type="CDD" id="cd02440">
    <property type="entry name" value="AdoMet_MTases"/>
    <property type="match status" value="1"/>
</dbReference>
<dbReference type="GO" id="GO:0008757">
    <property type="term" value="F:S-adenosylmethionine-dependent methyltransferase activity"/>
    <property type="evidence" value="ECO:0007669"/>
    <property type="project" value="InterPro"/>
</dbReference>
<sequence length="260" mass="30713">MVENEFNLKPKKRFSSRVENYIKYRPSYPQEIITFLTEKKILLKSNVIADIGSGTGILSELFLKNSYTVYGVEPNVDMRNAGQKMLSKYPKFVSIKGSAEDTTLNKNSIDIITAGQSFHWFDLKKARIEFLRILKSEGWVILIWNRRKKRSNEFLKDYEKLLMKYGTDYIVIEKKKLNYDKFFGVNKSDNKFQKKKFDNSQEFNFKGLKGRLLSTSYIPLNDHPMFKEMISDLRKLFKKHQQNRSIRFEYNTVVIYGQLA</sequence>
<dbReference type="InterPro" id="IPR013216">
    <property type="entry name" value="Methyltransf_11"/>
</dbReference>
<feature type="domain" description="Methyltransferase type 11" evidence="4">
    <location>
        <begin position="50"/>
        <end position="142"/>
    </location>
</feature>
<gene>
    <name evidence="5" type="ORF">LCGC14_0606150</name>
</gene>
<dbReference type="Pfam" id="PF08241">
    <property type="entry name" value="Methyltransf_11"/>
    <property type="match status" value="1"/>
</dbReference>
<organism evidence="5">
    <name type="scientific">marine sediment metagenome</name>
    <dbReference type="NCBI Taxonomy" id="412755"/>
    <lineage>
        <taxon>unclassified sequences</taxon>
        <taxon>metagenomes</taxon>
        <taxon>ecological metagenomes</taxon>
    </lineage>
</organism>
<dbReference type="AlphaFoldDB" id="A0A0F9UHI6"/>
<proteinExistence type="inferred from homology"/>
<dbReference type="InterPro" id="IPR051052">
    <property type="entry name" value="Diverse_substrate_MTase"/>
</dbReference>
<comment type="caution">
    <text evidence="5">The sequence shown here is derived from an EMBL/GenBank/DDBJ whole genome shotgun (WGS) entry which is preliminary data.</text>
</comment>
<keyword evidence="3" id="KW-0808">Transferase</keyword>
<evidence type="ECO:0000256" key="1">
    <source>
        <dbReference type="ARBA" id="ARBA00008361"/>
    </source>
</evidence>
<dbReference type="EMBL" id="LAZR01000990">
    <property type="protein sequence ID" value="KKN53063.1"/>
    <property type="molecule type" value="Genomic_DNA"/>
</dbReference>
<dbReference type="PANTHER" id="PTHR44942:SF4">
    <property type="entry name" value="METHYLTRANSFERASE TYPE 11 DOMAIN-CONTAINING PROTEIN"/>
    <property type="match status" value="1"/>
</dbReference>
<evidence type="ECO:0000256" key="2">
    <source>
        <dbReference type="ARBA" id="ARBA00022603"/>
    </source>
</evidence>
<evidence type="ECO:0000256" key="3">
    <source>
        <dbReference type="ARBA" id="ARBA00022679"/>
    </source>
</evidence>
<reference evidence="5" key="1">
    <citation type="journal article" date="2015" name="Nature">
        <title>Complex archaea that bridge the gap between prokaryotes and eukaryotes.</title>
        <authorList>
            <person name="Spang A."/>
            <person name="Saw J.H."/>
            <person name="Jorgensen S.L."/>
            <person name="Zaremba-Niedzwiedzka K."/>
            <person name="Martijn J."/>
            <person name="Lind A.E."/>
            <person name="van Eijk R."/>
            <person name="Schleper C."/>
            <person name="Guy L."/>
            <person name="Ettema T.J."/>
        </authorList>
    </citation>
    <scope>NUCLEOTIDE SEQUENCE</scope>
</reference>
<dbReference type="InterPro" id="IPR029063">
    <property type="entry name" value="SAM-dependent_MTases_sf"/>
</dbReference>
<dbReference type="PANTHER" id="PTHR44942">
    <property type="entry name" value="METHYLTRANSF_11 DOMAIN-CONTAINING PROTEIN"/>
    <property type="match status" value="1"/>
</dbReference>
<evidence type="ECO:0000259" key="4">
    <source>
        <dbReference type="Pfam" id="PF08241"/>
    </source>
</evidence>
<dbReference type="Gene3D" id="3.40.50.150">
    <property type="entry name" value="Vaccinia Virus protein VP39"/>
    <property type="match status" value="1"/>
</dbReference>
<protein>
    <recommendedName>
        <fullName evidence="4">Methyltransferase type 11 domain-containing protein</fullName>
    </recommendedName>
</protein>